<dbReference type="OrthoDB" id="6502012at2"/>
<evidence type="ECO:0000256" key="1">
    <source>
        <dbReference type="ARBA" id="ARBA00022723"/>
    </source>
</evidence>
<dbReference type="eggNOG" id="COG0371">
    <property type="taxonomic scope" value="Bacteria"/>
</dbReference>
<feature type="domain" description="Alcohol dehydrogenase iron-type/glycerol dehydrogenase GldA" evidence="5">
    <location>
        <begin position="7"/>
        <end position="153"/>
    </location>
</feature>
<feature type="binding site" evidence="3">
    <location>
        <position position="171"/>
    </location>
    <ligand>
        <name>glycerol</name>
        <dbReference type="ChEBI" id="CHEBI:17754"/>
    </ligand>
</feature>
<keyword evidence="7" id="KW-1185">Reference proteome</keyword>
<accession>E0SHM0</accession>
<dbReference type="STRING" id="198628.Dda3937_04122"/>
<dbReference type="PANTHER" id="PTHR43616">
    <property type="entry name" value="GLYCEROL DEHYDROGENASE"/>
    <property type="match status" value="1"/>
</dbReference>
<keyword evidence="1 3" id="KW-0479">Metal-binding</keyword>
<gene>
    <name evidence="6" type="ordered locus">Dda3937_04122</name>
</gene>
<dbReference type="RefSeq" id="WP_013317246.1">
    <property type="nucleotide sequence ID" value="NC_014500.1"/>
</dbReference>
<dbReference type="Proteomes" id="UP000006859">
    <property type="component" value="Chromosome"/>
</dbReference>
<evidence type="ECO:0000256" key="3">
    <source>
        <dbReference type="PIRSR" id="PIRSR000112-1"/>
    </source>
</evidence>
<protein>
    <submittedName>
        <fullName evidence="6">Glycerol dehydrogenase</fullName>
        <ecNumber evidence="6">1.1.1.6</ecNumber>
    </submittedName>
</protein>
<dbReference type="GO" id="GO:0008888">
    <property type="term" value="F:glycerol dehydrogenase (NAD+) activity"/>
    <property type="evidence" value="ECO:0007669"/>
    <property type="project" value="UniProtKB-EC"/>
</dbReference>
<evidence type="ECO:0000313" key="6">
    <source>
        <dbReference type="EMBL" id="ADM97785.1"/>
    </source>
</evidence>
<keyword evidence="2 6" id="KW-0560">Oxidoreductase</keyword>
<dbReference type="InterPro" id="IPR016205">
    <property type="entry name" value="Glycerol_DH"/>
</dbReference>
<feature type="binding site" evidence="3">
    <location>
        <position position="271"/>
    </location>
    <ligand>
        <name>glycerol</name>
        <dbReference type="ChEBI" id="CHEBI:17754"/>
    </ligand>
</feature>
<evidence type="ECO:0000313" key="7">
    <source>
        <dbReference type="Proteomes" id="UP000006859"/>
    </source>
</evidence>
<feature type="binding site" evidence="4">
    <location>
        <position position="131"/>
    </location>
    <ligand>
        <name>NAD(+)</name>
        <dbReference type="ChEBI" id="CHEBI:57540"/>
    </ligand>
</feature>
<evidence type="ECO:0000256" key="4">
    <source>
        <dbReference type="PIRSR" id="PIRSR000112-3"/>
    </source>
</evidence>
<keyword evidence="3" id="KW-0862">Zinc</keyword>
<dbReference type="Pfam" id="PF00465">
    <property type="entry name" value="Fe-ADH"/>
    <property type="match status" value="1"/>
</dbReference>
<dbReference type="EMBL" id="CP002038">
    <property type="protein sequence ID" value="ADM97785.1"/>
    <property type="molecule type" value="Genomic_DNA"/>
</dbReference>
<feature type="binding site" evidence="4">
    <location>
        <begin position="93"/>
        <end position="97"/>
    </location>
    <ligand>
        <name>NAD(+)</name>
        <dbReference type="ChEBI" id="CHEBI:57540"/>
    </ligand>
</feature>
<dbReference type="InterPro" id="IPR001670">
    <property type="entry name" value="ADH_Fe/GldA"/>
</dbReference>
<organism evidence="6 7">
    <name type="scientific">Dickeya dadantii (strain 3937)</name>
    <name type="common">Erwinia chrysanthemi (strain 3937)</name>
    <dbReference type="NCBI Taxonomy" id="198628"/>
    <lineage>
        <taxon>Bacteria</taxon>
        <taxon>Pseudomonadati</taxon>
        <taxon>Pseudomonadota</taxon>
        <taxon>Gammaproteobacteria</taxon>
        <taxon>Enterobacterales</taxon>
        <taxon>Pectobacteriaceae</taxon>
        <taxon>Dickeya</taxon>
    </lineage>
</organism>
<sequence length="367" mass="39948">MIAIQVPDTYLNQDGLLAQVGDYIQPLAKRVLIITSPTAWLHTAATLEASLRQHGLYYRTLFLEGYCTEESIAALREQAHIERAELILGVGGGKVLDTAKAVADQSDALPMIAVPTVAATCAAWSPISVLYTRDGAHLGRLSLNRLPAWVLVDSTVIARTPVRYLKAGIVDALAKWYEFLPYLRHGDDALSLHIKARIARLAVDMFDAHGEQALADNQQQRVTPALRRVIDAVIALAGIANSVKDERARLGVAHAIHNSLTHQPESKRWLHGEKVGLGLAVQAQLEARHGFDSQELLAQLRRYDSPLTPQTLGLTAESQWDDIAAQVTIPADVATRLPFAVDRAALRQALAATAQADDPALRTDTTD</sequence>
<dbReference type="PANTHER" id="PTHR43616:SF3">
    <property type="entry name" value="HYDROXYCARBOXYLATE DEHYDROGENASE A"/>
    <property type="match status" value="1"/>
</dbReference>
<dbReference type="SUPFAM" id="SSF56796">
    <property type="entry name" value="Dehydroquinate synthase-like"/>
    <property type="match status" value="1"/>
</dbReference>
<proteinExistence type="predicted"/>
<comment type="cofactor">
    <cofactor evidence="3">
        <name>Zn(2+)</name>
        <dbReference type="ChEBI" id="CHEBI:29105"/>
    </cofactor>
    <text evidence="3">Binds 1 zinc ion per subunit.</text>
</comment>
<feature type="binding site" evidence="3">
    <location>
        <position position="254"/>
    </location>
    <ligand>
        <name>glycerol</name>
        <dbReference type="ChEBI" id="CHEBI:17754"/>
    </ligand>
</feature>
<dbReference type="AlphaFoldDB" id="E0SHM0"/>
<feature type="binding site" evidence="4">
    <location>
        <position position="125"/>
    </location>
    <ligand>
        <name>NAD(+)</name>
        <dbReference type="ChEBI" id="CHEBI:57540"/>
    </ligand>
</feature>
<reference evidence="6 7" key="1">
    <citation type="journal article" date="2011" name="J. Bacteriol.">
        <title>Genome sequence of the plant-pathogenic bacterium Dickeya dadantii 3937.</title>
        <authorList>
            <person name="Glasner J.D."/>
            <person name="Yang C.H."/>
            <person name="Reverchon S."/>
            <person name="Hugouvieux-Cotte-Pattat N."/>
            <person name="Condemine G."/>
            <person name="Bohin J.P."/>
            <person name="Van Gijsegem F."/>
            <person name="Yang S."/>
            <person name="Franza T."/>
            <person name="Expert D."/>
            <person name="Plunkett G. III"/>
            <person name="San Francisco M.J."/>
            <person name="Charkowski A.O."/>
            <person name="Py B."/>
            <person name="Bell K."/>
            <person name="Rauscher L."/>
            <person name="Rodriguez-Palenzuela P."/>
            <person name="Toussaint A."/>
            <person name="Holeva M.C."/>
            <person name="He S.Y."/>
            <person name="Douet V."/>
            <person name="Boccara M."/>
            <person name="Blanco C."/>
            <person name="Toth I."/>
            <person name="Anderson B.D."/>
            <person name="Biehl B.S."/>
            <person name="Mau B."/>
            <person name="Flynn S.M."/>
            <person name="Barras F."/>
            <person name="Lindeberg M."/>
            <person name="Birch P.R."/>
            <person name="Tsuyumu S."/>
            <person name="Shi X."/>
            <person name="Hibbing M."/>
            <person name="Yap M.N."/>
            <person name="Carpentier M."/>
            <person name="Dassa E."/>
            <person name="Umehara M."/>
            <person name="Kim J.F."/>
            <person name="Rusch M."/>
            <person name="Soni P."/>
            <person name="Mayhew G.F."/>
            <person name="Fouts D.E."/>
            <person name="Gill S.R."/>
            <person name="Blattner F.R."/>
            <person name="Keen N.T."/>
            <person name="Perna N.T."/>
        </authorList>
    </citation>
    <scope>NUCLEOTIDE SEQUENCE [LARGE SCALE GENOMIC DNA]</scope>
    <source>
        <strain evidence="6 7">3937</strain>
    </source>
</reference>
<dbReference type="Gene3D" id="3.40.50.1970">
    <property type="match status" value="1"/>
</dbReference>
<dbReference type="CDD" id="cd08550">
    <property type="entry name" value="GlyDH-like"/>
    <property type="match status" value="1"/>
</dbReference>
<keyword evidence="4" id="KW-0520">NAD</keyword>
<evidence type="ECO:0000256" key="2">
    <source>
        <dbReference type="ARBA" id="ARBA00023002"/>
    </source>
</evidence>
<dbReference type="EC" id="1.1.1.6" evidence="6"/>
<dbReference type="KEGG" id="ddd:Dda3937_04122"/>
<dbReference type="HOGENOM" id="CLU_044754_3_0_6"/>
<dbReference type="PATRIC" id="fig|198628.6.peg.1577"/>
<dbReference type="GO" id="GO:0046872">
    <property type="term" value="F:metal ion binding"/>
    <property type="evidence" value="ECO:0007669"/>
    <property type="project" value="UniProtKB-KW"/>
</dbReference>
<name>E0SHM0_DICD3</name>
<dbReference type="Gene3D" id="1.20.1090.10">
    <property type="entry name" value="Dehydroquinate synthase-like - alpha domain"/>
    <property type="match status" value="1"/>
</dbReference>
<evidence type="ECO:0000259" key="5">
    <source>
        <dbReference type="Pfam" id="PF00465"/>
    </source>
</evidence>
<dbReference type="PIRSF" id="PIRSF000112">
    <property type="entry name" value="Glycerol_dehydrogenase"/>
    <property type="match status" value="1"/>
</dbReference>